<dbReference type="InParanoid" id="T1EMU0"/>
<evidence type="ECO:0000256" key="6">
    <source>
        <dbReference type="ARBA" id="ARBA00023242"/>
    </source>
</evidence>
<dbReference type="GO" id="GO:0030018">
    <property type="term" value="C:Z disc"/>
    <property type="evidence" value="ECO:0007669"/>
    <property type="project" value="UniProtKB-SubCell"/>
</dbReference>
<evidence type="ECO:0000256" key="2">
    <source>
        <dbReference type="ARBA" id="ARBA00004408"/>
    </source>
</evidence>
<dbReference type="GO" id="GO:0015030">
    <property type="term" value="C:Cajal body"/>
    <property type="evidence" value="ECO:0007669"/>
    <property type="project" value="UniProtKB-SubCell"/>
</dbReference>
<dbReference type="RefSeq" id="XP_009008781.1">
    <property type="nucleotide sequence ID" value="XM_009010533.1"/>
</dbReference>
<evidence type="ECO:0000313" key="11">
    <source>
        <dbReference type="EnsemblMetazoa" id="HelroP158469"/>
    </source>
</evidence>
<reference evidence="12" key="1">
    <citation type="submission" date="2012-12" db="EMBL/GenBank/DDBJ databases">
        <authorList>
            <person name="Hellsten U."/>
            <person name="Grimwood J."/>
            <person name="Chapman J.A."/>
            <person name="Shapiro H."/>
            <person name="Aerts A."/>
            <person name="Otillar R.P."/>
            <person name="Terry A.Y."/>
            <person name="Boore J.L."/>
            <person name="Simakov O."/>
            <person name="Marletaz F."/>
            <person name="Cho S.-J."/>
            <person name="Edsinger-Gonzales E."/>
            <person name="Havlak P."/>
            <person name="Kuo D.-H."/>
            <person name="Larsson T."/>
            <person name="Lv J."/>
            <person name="Arendt D."/>
            <person name="Savage R."/>
            <person name="Osoegawa K."/>
            <person name="de Jong P."/>
            <person name="Lindberg D.R."/>
            <person name="Seaver E.C."/>
            <person name="Weisblat D.A."/>
            <person name="Putnam N.H."/>
            <person name="Grigoriev I.V."/>
            <person name="Rokhsar D.S."/>
        </authorList>
    </citation>
    <scope>NUCLEOTIDE SEQUENCE</scope>
</reference>
<comment type="similarity">
    <text evidence="3">Belongs to the SMN family.</text>
</comment>
<dbReference type="InterPro" id="IPR047313">
    <property type="entry name" value="SMN_C"/>
</dbReference>
<dbReference type="CTD" id="20197890"/>
<reference evidence="11" key="3">
    <citation type="submission" date="2015-06" db="UniProtKB">
        <authorList>
            <consortium name="EnsemblMetazoa"/>
        </authorList>
    </citation>
    <scope>IDENTIFICATION</scope>
</reference>
<evidence type="ECO:0000259" key="9">
    <source>
        <dbReference type="PROSITE" id="PS50304"/>
    </source>
</evidence>
<dbReference type="eggNOG" id="KOG4327">
    <property type="taxonomic scope" value="Eukaryota"/>
</dbReference>
<keyword evidence="4" id="KW-0507">mRNA processing</keyword>
<dbReference type="PROSITE" id="PS50304">
    <property type="entry name" value="TUDOR"/>
    <property type="match status" value="1"/>
</dbReference>
<gene>
    <name evidence="11" type="primary">20197890</name>
    <name evidence="10" type="ORF">HELRODRAFT_158469</name>
</gene>
<dbReference type="GO" id="GO:0008380">
    <property type="term" value="P:RNA splicing"/>
    <property type="evidence" value="ECO:0007669"/>
    <property type="project" value="UniProtKB-KW"/>
</dbReference>
<name>T1EMU0_HELRO</name>
<keyword evidence="6" id="KW-0539">Nucleus</keyword>
<feature type="compositionally biased region" description="Basic and acidic residues" evidence="8">
    <location>
        <begin position="117"/>
        <end position="130"/>
    </location>
</feature>
<dbReference type="PANTHER" id="PTHR39267">
    <property type="entry name" value="SURVIVAL MOTOR NEURON-LIKE PROTEIN 1"/>
    <property type="match status" value="1"/>
</dbReference>
<sequence>MADDVVYVRGKSGTDVNLWDDTALINAYDKAINSYKKLNGHIAKETNETLHKAKKKNIPGWKVGSKCKAHYSEDGLLYDAIIVAINKNLGMCTVKYLYYNNEETKMLSDLVKIEKSKNSKADNSTRHNSDDNSDVSNITSASFKKLLPNCPPPPMPDISTITNEKDALYGMLISWYMSGYYTGYYKAGIVKAILKNAT</sequence>
<proteinExistence type="inferred from homology"/>
<dbReference type="FunCoup" id="T1EMU0">
    <property type="interactions" value="594"/>
</dbReference>
<evidence type="ECO:0000313" key="10">
    <source>
        <dbReference type="EMBL" id="ESO12061.1"/>
    </source>
</evidence>
<accession>T1EMU0</accession>
<evidence type="ECO:0000256" key="5">
    <source>
        <dbReference type="ARBA" id="ARBA00023187"/>
    </source>
</evidence>
<keyword evidence="5" id="KW-0508">mRNA splicing</keyword>
<dbReference type="SMART" id="SM00333">
    <property type="entry name" value="TUDOR"/>
    <property type="match status" value="1"/>
</dbReference>
<dbReference type="Pfam" id="PF20636">
    <property type="entry name" value="SMN_G2-BD"/>
    <property type="match status" value="1"/>
</dbReference>
<evidence type="ECO:0000256" key="8">
    <source>
        <dbReference type="SAM" id="MobiDB-lite"/>
    </source>
</evidence>
<dbReference type="GO" id="GO:0003723">
    <property type="term" value="F:RNA binding"/>
    <property type="evidence" value="ECO:0007669"/>
    <property type="project" value="InterPro"/>
</dbReference>
<evidence type="ECO:0000256" key="3">
    <source>
        <dbReference type="ARBA" id="ARBA00005371"/>
    </source>
</evidence>
<dbReference type="CDD" id="cd22851">
    <property type="entry name" value="SMN_N"/>
    <property type="match status" value="1"/>
</dbReference>
<dbReference type="Pfam" id="PF06003">
    <property type="entry name" value="SMN_Tudor"/>
    <property type="match status" value="1"/>
</dbReference>
<keyword evidence="12" id="KW-1185">Reference proteome</keyword>
<feature type="region of interest" description="Disordered" evidence="8">
    <location>
        <begin position="117"/>
        <end position="136"/>
    </location>
</feature>
<dbReference type="InterPro" id="IPR049481">
    <property type="entry name" value="SMN_G2-BD"/>
</dbReference>
<protein>
    <recommendedName>
        <fullName evidence="9">Tudor domain-containing protein</fullName>
    </recommendedName>
</protein>
<dbReference type="OMA" id="NMDSAPE"/>
<dbReference type="InterPro" id="IPR002999">
    <property type="entry name" value="Tudor"/>
</dbReference>
<feature type="domain" description="Tudor" evidence="9">
    <location>
        <begin position="60"/>
        <end position="120"/>
    </location>
</feature>
<evidence type="ECO:0000256" key="4">
    <source>
        <dbReference type="ARBA" id="ARBA00022664"/>
    </source>
</evidence>
<dbReference type="Gene3D" id="3.40.190.10">
    <property type="entry name" value="Periplasmic binding protein-like II"/>
    <property type="match status" value="1"/>
</dbReference>
<dbReference type="STRING" id="6412.T1EMU0"/>
<evidence type="ECO:0000256" key="1">
    <source>
        <dbReference type="ARBA" id="ARBA00004216"/>
    </source>
</evidence>
<dbReference type="GO" id="GO:0097504">
    <property type="term" value="C:Gemini of Cajal bodies"/>
    <property type="evidence" value="ECO:0007669"/>
    <property type="project" value="UniProtKB-SubCell"/>
</dbReference>
<dbReference type="AlphaFoldDB" id="T1EMU0"/>
<evidence type="ECO:0000313" key="12">
    <source>
        <dbReference type="Proteomes" id="UP000015101"/>
    </source>
</evidence>
<dbReference type="InterPro" id="IPR010304">
    <property type="entry name" value="SMN_Tudor"/>
</dbReference>
<dbReference type="Gene3D" id="2.30.30.140">
    <property type="match status" value="1"/>
</dbReference>
<dbReference type="GeneID" id="20197890"/>
<comment type="subcellular location">
    <subcellularLocation>
        <location evidence="1">Cytoplasm</location>
        <location evidence="1">Myofibril</location>
        <location evidence="1">Sarcomere</location>
        <location evidence="1">Z line</location>
    </subcellularLocation>
    <subcellularLocation>
        <location evidence="2">Nucleus</location>
        <location evidence="2">Cajal body</location>
    </subcellularLocation>
    <subcellularLocation>
        <location evidence="7">Nucleus</location>
        <location evidence="7">Gem</location>
    </subcellularLocation>
</comment>
<dbReference type="InterPro" id="IPR040424">
    <property type="entry name" value="Smn1"/>
</dbReference>
<dbReference type="Proteomes" id="UP000015101">
    <property type="component" value="Unassembled WGS sequence"/>
</dbReference>
<dbReference type="EnsemblMetazoa" id="HelroT158469">
    <property type="protein sequence ID" value="HelroP158469"/>
    <property type="gene ID" value="HelroG158469"/>
</dbReference>
<dbReference type="Pfam" id="PF20635">
    <property type="entry name" value="SMN_YG-box"/>
    <property type="match status" value="1"/>
</dbReference>
<dbReference type="EMBL" id="KB095811">
    <property type="protein sequence ID" value="ESO12061.1"/>
    <property type="molecule type" value="Genomic_DNA"/>
</dbReference>
<dbReference type="GO" id="GO:0006397">
    <property type="term" value="P:mRNA processing"/>
    <property type="evidence" value="ECO:0007669"/>
    <property type="project" value="UniProtKB-KW"/>
</dbReference>
<dbReference type="HOGENOM" id="CLU_077852_0_0_1"/>
<organism evidence="11 12">
    <name type="scientific">Helobdella robusta</name>
    <name type="common">Californian leech</name>
    <dbReference type="NCBI Taxonomy" id="6412"/>
    <lineage>
        <taxon>Eukaryota</taxon>
        <taxon>Metazoa</taxon>
        <taxon>Spiralia</taxon>
        <taxon>Lophotrochozoa</taxon>
        <taxon>Annelida</taxon>
        <taxon>Clitellata</taxon>
        <taxon>Hirudinea</taxon>
        <taxon>Rhynchobdellida</taxon>
        <taxon>Glossiphoniidae</taxon>
        <taxon>Helobdella</taxon>
    </lineage>
</organism>
<evidence type="ECO:0000256" key="7">
    <source>
        <dbReference type="ARBA" id="ARBA00034695"/>
    </source>
</evidence>
<dbReference type="SUPFAM" id="SSF63748">
    <property type="entry name" value="Tudor/PWWP/MBT"/>
    <property type="match status" value="1"/>
</dbReference>
<dbReference type="PANTHER" id="PTHR39267:SF1">
    <property type="entry name" value="SURVIVAL MOTOR NEURON PROTEIN"/>
    <property type="match status" value="1"/>
</dbReference>
<dbReference type="KEGG" id="hro:HELRODRAFT_158469"/>
<dbReference type="CDD" id="cd22852">
    <property type="entry name" value="SMN_C"/>
    <property type="match status" value="1"/>
</dbReference>
<dbReference type="EMBL" id="AMQM01000045">
    <property type="status" value="NOT_ANNOTATED_CDS"/>
    <property type="molecule type" value="Genomic_DNA"/>
</dbReference>
<reference evidence="10 12" key="2">
    <citation type="journal article" date="2013" name="Nature">
        <title>Insights into bilaterian evolution from three spiralian genomes.</title>
        <authorList>
            <person name="Simakov O."/>
            <person name="Marletaz F."/>
            <person name="Cho S.J."/>
            <person name="Edsinger-Gonzales E."/>
            <person name="Havlak P."/>
            <person name="Hellsten U."/>
            <person name="Kuo D.H."/>
            <person name="Larsson T."/>
            <person name="Lv J."/>
            <person name="Arendt D."/>
            <person name="Savage R."/>
            <person name="Osoegawa K."/>
            <person name="de Jong P."/>
            <person name="Grimwood J."/>
            <person name="Chapman J.A."/>
            <person name="Shapiro H."/>
            <person name="Aerts A."/>
            <person name="Otillar R.P."/>
            <person name="Terry A.Y."/>
            <person name="Boore J.L."/>
            <person name="Grigoriev I.V."/>
            <person name="Lindberg D.R."/>
            <person name="Seaver E.C."/>
            <person name="Weisblat D.A."/>
            <person name="Putnam N.H."/>
            <person name="Rokhsar D.S."/>
        </authorList>
    </citation>
    <scope>NUCLEOTIDE SEQUENCE</scope>
</reference>
<dbReference type="OrthoDB" id="197400at2759"/>